<keyword evidence="1" id="KW-1133">Transmembrane helix</keyword>
<dbReference type="Proteomes" id="UP001242480">
    <property type="component" value="Unassembled WGS sequence"/>
</dbReference>
<keyword evidence="1" id="KW-0472">Membrane</keyword>
<dbReference type="Pfam" id="PF09898">
    <property type="entry name" value="DUF2125"/>
    <property type="match status" value="1"/>
</dbReference>
<dbReference type="RefSeq" id="WP_307268332.1">
    <property type="nucleotide sequence ID" value="NZ_JAUSVX010000001.1"/>
</dbReference>
<sequence length="359" mass="37896">MPTQTVPMPRRRSNLRIFMPTLAVLVLAIAWSGFWWFAAGQTDRALAEFIAREAEKGRVITCASQSTGGFPFRLEIRCQDPRVDVTRDDGSFSLTARSLVAVAQAYQPSRLVAEVEGPLVFTPRDRPVSVETTWKSAEASLVLGLAGPQRVSAVIEGADVTAVEGDQRRPLLGRARIEAHARLAEGADAAPGNYDLVTLVDAGSVPDLDAAMGGDAAPVRIEFQGLVTRLLDLSPKSLRQRLRDWQQAGGTLRVVLARIDRGPSTAKAVGDLALDAEGRPTGALTVTLSGVGELSAALKHSNLVPGNIANLLGVGLALLGKPTNIDGKPAVEVPLNLRDGRAAVGAFPAGKLPSLFGTP</sequence>
<reference evidence="2 3" key="1">
    <citation type="submission" date="2023-07" db="EMBL/GenBank/DDBJ databases">
        <title>Genomic Encyclopedia of Type Strains, Phase IV (KMG-IV): sequencing the most valuable type-strain genomes for metagenomic binning, comparative biology and taxonomic classification.</title>
        <authorList>
            <person name="Goeker M."/>
        </authorList>
    </citation>
    <scope>NUCLEOTIDE SEQUENCE [LARGE SCALE GENOMIC DNA]</scope>
    <source>
        <strain evidence="2 3">DSM 19619</strain>
    </source>
</reference>
<organism evidence="2 3">
    <name type="scientific">Labrys wisconsinensis</name>
    <dbReference type="NCBI Taxonomy" id="425677"/>
    <lineage>
        <taxon>Bacteria</taxon>
        <taxon>Pseudomonadati</taxon>
        <taxon>Pseudomonadota</taxon>
        <taxon>Alphaproteobacteria</taxon>
        <taxon>Hyphomicrobiales</taxon>
        <taxon>Xanthobacteraceae</taxon>
        <taxon>Labrys</taxon>
    </lineage>
</organism>
<evidence type="ECO:0008006" key="4">
    <source>
        <dbReference type="Google" id="ProtNLM"/>
    </source>
</evidence>
<feature type="transmembrane region" description="Helical" evidence="1">
    <location>
        <begin position="17"/>
        <end position="38"/>
    </location>
</feature>
<dbReference type="InterPro" id="IPR018666">
    <property type="entry name" value="DUF2125"/>
</dbReference>
<evidence type="ECO:0000313" key="2">
    <source>
        <dbReference type="EMBL" id="MDQ0467947.1"/>
    </source>
</evidence>
<dbReference type="EMBL" id="JAUSVX010000001">
    <property type="protein sequence ID" value="MDQ0467947.1"/>
    <property type="molecule type" value="Genomic_DNA"/>
</dbReference>
<name>A0ABU0J112_9HYPH</name>
<accession>A0ABU0J112</accession>
<comment type="caution">
    <text evidence="2">The sequence shown here is derived from an EMBL/GenBank/DDBJ whole genome shotgun (WGS) entry which is preliminary data.</text>
</comment>
<protein>
    <recommendedName>
        <fullName evidence="4">DUF2125 domain-containing protein</fullName>
    </recommendedName>
</protein>
<gene>
    <name evidence="2" type="ORF">QO011_000942</name>
</gene>
<proteinExistence type="predicted"/>
<evidence type="ECO:0000313" key="3">
    <source>
        <dbReference type="Proteomes" id="UP001242480"/>
    </source>
</evidence>
<keyword evidence="1" id="KW-0812">Transmembrane</keyword>
<keyword evidence="3" id="KW-1185">Reference proteome</keyword>
<evidence type="ECO:0000256" key="1">
    <source>
        <dbReference type="SAM" id="Phobius"/>
    </source>
</evidence>